<gene>
    <name evidence="2" type="ORF">KK1_023649</name>
</gene>
<evidence type="ECO:0000313" key="2">
    <source>
        <dbReference type="EMBL" id="KYP61221.1"/>
    </source>
</evidence>
<reference evidence="2 3" key="1">
    <citation type="journal article" date="2012" name="Nat. Biotechnol.">
        <title>Draft genome sequence of pigeonpea (Cajanus cajan), an orphan legume crop of resource-poor farmers.</title>
        <authorList>
            <person name="Varshney R.K."/>
            <person name="Chen W."/>
            <person name="Li Y."/>
            <person name="Bharti A.K."/>
            <person name="Saxena R.K."/>
            <person name="Schlueter J.A."/>
            <person name="Donoghue M.T."/>
            <person name="Azam S."/>
            <person name="Fan G."/>
            <person name="Whaley A.M."/>
            <person name="Farmer A.D."/>
            <person name="Sheridan J."/>
            <person name="Iwata A."/>
            <person name="Tuteja R."/>
            <person name="Penmetsa R.V."/>
            <person name="Wu W."/>
            <person name="Upadhyaya H.D."/>
            <person name="Yang S.P."/>
            <person name="Shah T."/>
            <person name="Saxena K.B."/>
            <person name="Michael T."/>
            <person name="McCombie W.R."/>
            <person name="Yang B."/>
            <person name="Zhang G."/>
            <person name="Yang H."/>
            <person name="Wang J."/>
            <person name="Spillane C."/>
            <person name="Cook D.R."/>
            <person name="May G.D."/>
            <person name="Xu X."/>
            <person name="Jackson S.A."/>
        </authorList>
    </citation>
    <scope>NUCLEOTIDE SEQUENCE [LARGE SCALE GENOMIC DNA]</scope>
    <source>
        <strain evidence="3">cv. Asha</strain>
    </source>
</reference>
<sequence length="364" mass="41045">MSEIWHLVKKSLHCKPQSSEVHDPKASRGTHQRKKIDQIDSSNEENQRHSERRVSHEVFLDRSSGEIMICPCCPCSQGHDHEDGNKPHPPRSTCCQRIIYSSKAYCVDCHVFSKSKVPLEKDCSSGPPSSIRHHECEEKLQSTDFAEQHDDNIAEHSVIQLERESSSCKIIEQICQGSDMNSESKIECVLRVENKKETFACFEECREMVRVKAERVQNDHPRCLVDGNELLRFHGTTIACSLGSNASSTLCTLDECGVCQILRHGFSANQEFHGSLGVYTTSTSAKAIDSICITPNNNFVMRKSVMVCKVIAGKIYNPLQEIKEMTDPGFDSLVKKILDQSEIEELIVLNPRAVLPCFLVIYNF</sequence>
<dbReference type="AlphaFoldDB" id="A0A151T2L0"/>
<feature type="region of interest" description="Disordered" evidence="1">
    <location>
        <begin position="15"/>
        <end position="55"/>
    </location>
</feature>
<feature type="compositionally biased region" description="Basic and acidic residues" evidence="1">
    <location>
        <begin position="45"/>
        <end position="55"/>
    </location>
</feature>
<accession>A0A151T2L0</accession>
<protein>
    <recommendedName>
        <fullName evidence="4">PARP catalytic domain-containing protein</fullName>
    </recommendedName>
</protein>
<dbReference type="Gramene" id="C.cajan_22974.t">
    <property type="protein sequence ID" value="C.cajan_22974.t"/>
    <property type="gene ID" value="C.cajan_22974"/>
</dbReference>
<dbReference type="OMA" id="AGRIHNP"/>
<dbReference type="STRING" id="3821.A0A151T2L0"/>
<evidence type="ECO:0000256" key="1">
    <source>
        <dbReference type="SAM" id="MobiDB-lite"/>
    </source>
</evidence>
<dbReference type="SUPFAM" id="SSF56399">
    <property type="entry name" value="ADP-ribosylation"/>
    <property type="match status" value="1"/>
</dbReference>
<keyword evidence="3" id="KW-1185">Reference proteome</keyword>
<dbReference type="PANTHER" id="PTHR31681:SF29">
    <property type="entry name" value="C2H2-LIKE ZINC FINGER PROTEIN"/>
    <property type="match status" value="1"/>
</dbReference>
<dbReference type="Proteomes" id="UP000075243">
    <property type="component" value="Chromosome 9"/>
</dbReference>
<dbReference type="EMBL" id="CM003611">
    <property type="protein sequence ID" value="KYP61221.1"/>
    <property type="molecule type" value="Genomic_DNA"/>
</dbReference>
<dbReference type="OrthoDB" id="9514740at2759"/>
<organism evidence="2 3">
    <name type="scientific">Cajanus cajan</name>
    <name type="common">Pigeon pea</name>
    <name type="synonym">Cajanus indicus</name>
    <dbReference type="NCBI Taxonomy" id="3821"/>
    <lineage>
        <taxon>Eukaryota</taxon>
        <taxon>Viridiplantae</taxon>
        <taxon>Streptophyta</taxon>
        <taxon>Embryophyta</taxon>
        <taxon>Tracheophyta</taxon>
        <taxon>Spermatophyta</taxon>
        <taxon>Magnoliopsida</taxon>
        <taxon>eudicotyledons</taxon>
        <taxon>Gunneridae</taxon>
        <taxon>Pentapetalae</taxon>
        <taxon>rosids</taxon>
        <taxon>fabids</taxon>
        <taxon>Fabales</taxon>
        <taxon>Fabaceae</taxon>
        <taxon>Papilionoideae</taxon>
        <taxon>50 kb inversion clade</taxon>
        <taxon>NPAAA clade</taxon>
        <taxon>indigoferoid/millettioid clade</taxon>
        <taxon>Phaseoleae</taxon>
        <taxon>Cajanus</taxon>
    </lineage>
</organism>
<name>A0A151T2L0_CAJCA</name>
<dbReference type="PANTHER" id="PTHR31681">
    <property type="entry name" value="C2H2-LIKE ZINC FINGER PROTEIN"/>
    <property type="match status" value="1"/>
</dbReference>
<evidence type="ECO:0000313" key="3">
    <source>
        <dbReference type="Proteomes" id="UP000075243"/>
    </source>
</evidence>
<evidence type="ECO:0008006" key="4">
    <source>
        <dbReference type="Google" id="ProtNLM"/>
    </source>
</evidence>
<dbReference type="Gene3D" id="3.90.228.10">
    <property type="match status" value="1"/>
</dbReference>
<proteinExistence type="predicted"/>